<keyword evidence="1" id="KW-0175">Coiled coil</keyword>
<proteinExistence type="predicted"/>
<dbReference type="OrthoDB" id="5516652at2759"/>
<evidence type="ECO:0000313" key="9">
    <source>
        <dbReference type="Proteomes" id="UP000440732"/>
    </source>
</evidence>
<protein>
    <submittedName>
        <fullName evidence="3">Uncharacterized protein</fullName>
    </submittedName>
</protein>
<feature type="coiled-coil region" evidence="1">
    <location>
        <begin position="304"/>
        <end position="345"/>
    </location>
</feature>
<reference evidence="7 8" key="1">
    <citation type="submission" date="2018-08" db="EMBL/GenBank/DDBJ databases">
        <title>Genomic investigation of the strawberry pathogen Phytophthora fragariae indicates pathogenicity is determined by transcriptional variation in three key races.</title>
        <authorList>
            <person name="Adams T.M."/>
            <person name="Armitage A.D."/>
            <person name="Sobczyk M.K."/>
            <person name="Bates H.J."/>
            <person name="Dunwell J.M."/>
            <person name="Nellist C.F."/>
            <person name="Harrison R.J."/>
        </authorList>
    </citation>
    <scope>NUCLEOTIDE SEQUENCE [LARGE SCALE GENOMIC DNA]</scope>
    <source>
        <strain evidence="5 8">A4</strain>
        <strain evidence="4 7">NOV-27</strain>
        <strain evidence="3 9">NOV-5</strain>
        <strain evidence="2 10">NOV-71</strain>
        <strain evidence="6 11">NOV-77</strain>
    </source>
</reference>
<evidence type="ECO:0000313" key="3">
    <source>
        <dbReference type="EMBL" id="KAE9148467.1"/>
    </source>
</evidence>
<name>A0A6A3UEL9_9STRA</name>
<feature type="coiled-coil region" evidence="1">
    <location>
        <begin position="448"/>
        <end position="500"/>
    </location>
</feature>
<dbReference type="Proteomes" id="UP000441208">
    <property type="component" value="Unassembled WGS sequence"/>
</dbReference>
<dbReference type="EMBL" id="QXGE01000288">
    <property type="protein sequence ID" value="KAE9317177.1"/>
    <property type="molecule type" value="Genomic_DNA"/>
</dbReference>
<accession>A0A6A3UEL9</accession>
<evidence type="ECO:0000313" key="2">
    <source>
        <dbReference type="EMBL" id="KAE9120576.1"/>
    </source>
</evidence>
<dbReference type="EMBL" id="QXFZ01000334">
    <property type="protein sequence ID" value="KAE9120576.1"/>
    <property type="molecule type" value="Genomic_DNA"/>
</dbReference>
<dbReference type="EMBL" id="QXGA01000289">
    <property type="protein sequence ID" value="KAE9148467.1"/>
    <property type="molecule type" value="Genomic_DNA"/>
</dbReference>
<dbReference type="Proteomes" id="UP000486351">
    <property type="component" value="Unassembled WGS sequence"/>
</dbReference>
<sequence length="578" mass="65005">MESSQAQVNDLHKKFEELNEEVSVALRVQQDAVASASTFGGRSNLAAARKDAVRLAKKTGDWRGDVTALAKHIDLQLQNSRALRSHYAQSLISTSAQKQQEEAEGPRLRCLRSDLRLLQDFRVRYFRQSGEKDPALLSAIEEETKQLKAFIDKNVKKEKMGGKQEQSPLALELFEMRREITSRISEDLLKEKKQLDVEVGNPEALANDSLGNNGPTEKDALASWDTQLYISFSPVHFAVGDGALEELQKEKRERLAAKSRNSVVSIAGAEGFSALVTESRAVSPTRPNSEAKSDITVEDVHFAMQKLKREVVELKSTNLKLLLTNSQLEDDLAHLQAKFEEEKRAHLNGKKWFVPKMQKLEDLILSTAKAFEEVKLSVELMTNMYKHLTSTLATQQEGEDELKRERDQVSLLLSSEIKKIAALTKENERKDRLVTLAMAARYEMVQHANRQEKLAKEACEQRNQLESRAHQAEAELATHMQQLQDTIERFEATNSMLSNAKISIVQLQGEVRATTEAAATKESELLAAFEKQQAALQQKLDKTKHELMESMSEMLNLDSRLRRTQEKLAKQAAGATSG</sequence>
<evidence type="ECO:0000313" key="5">
    <source>
        <dbReference type="EMBL" id="KAE9317177.1"/>
    </source>
</evidence>
<dbReference type="Proteomes" id="UP000437068">
    <property type="component" value="Unassembled WGS sequence"/>
</dbReference>
<evidence type="ECO:0000313" key="4">
    <source>
        <dbReference type="EMBL" id="KAE9219868.1"/>
    </source>
</evidence>
<evidence type="ECO:0000313" key="6">
    <source>
        <dbReference type="EMBL" id="KAE9348743.1"/>
    </source>
</evidence>
<evidence type="ECO:0000313" key="8">
    <source>
        <dbReference type="Proteomes" id="UP000437068"/>
    </source>
</evidence>
<dbReference type="Proteomes" id="UP000440732">
    <property type="component" value="Unassembled WGS sequence"/>
</dbReference>
<dbReference type="EMBL" id="QXFY01000300">
    <property type="protein sequence ID" value="KAE9348743.1"/>
    <property type="molecule type" value="Genomic_DNA"/>
</dbReference>
<dbReference type="EMBL" id="QXGB01000313">
    <property type="protein sequence ID" value="KAE9219868.1"/>
    <property type="molecule type" value="Genomic_DNA"/>
</dbReference>
<evidence type="ECO:0000313" key="11">
    <source>
        <dbReference type="Proteomes" id="UP000486351"/>
    </source>
</evidence>
<organism evidence="3 9">
    <name type="scientific">Phytophthora fragariae</name>
    <dbReference type="NCBI Taxonomy" id="53985"/>
    <lineage>
        <taxon>Eukaryota</taxon>
        <taxon>Sar</taxon>
        <taxon>Stramenopiles</taxon>
        <taxon>Oomycota</taxon>
        <taxon>Peronosporomycetes</taxon>
        <taxon>Peronosporales</taxon>
        <taxon>Peronosporaceae</taxon>
        <taxon>Phytophthora</taxon>
    </lineage>
</organism>
<feature type="coiled-coil region" evidence="1">
    <location>
        <begin position="526"/>
        <end position="553"/>
    </location>
</feature>
<evidence type="ECO:0000256" key="1">
    <source>
        <dbReference type="SAM" id="Coils"/>
    </source>
</evidence>
<evidence type="ECO:0000313" key="10">
    <source>
        <dbReference type="Proteomes" id="UP000441208"/>
    </source>
</evidence>
<comment type="caution">
    <text evidence="3">The sequence shown here is derived from an EMBL/GenBank/DDBJ whole genome shotgun (WGS) entry which is preliminary data.</text>
</comment>
<evidence type="ECO:0000313" key="7">
    <source>
        <dbReference type="Proteomes" id="UP000433483"/>
    </source>
</evidence>
<dbReference type="Proteomes" id="UP000433483">
    <property type="component" value="Unassembled WGS sequence"/>
</dbReference>
<keyword evidence="7" id="KW-1185">Reference proteome</keyword>
<dbReference type="AlphaFoldDB" id="A0A6A3UEL9"/>
<gene>
    <name evidence="5" type="ORF">PF001_g6967</name>
    <name evidence="4" type="ORF">PF005_g7713</name>
    <name evidence="3" type="ORF">PF006_g6944</name>
    <name evidence="2" type="ORF">PF007_g8117</name>
    <name evidence="6" type="ORF">PF008_g7210</name>
</gene>